<dbReference type="EMBL" id="AP023415">
    <property type="protein sequence ID" value="BCK78722.1"/>
    <property type="molecule type" value="Genomic_DNA"/>
</dbReference>
<gene>
    <name evidence="1" type="ORF">MM35RIKEN_09140</name>
</gene>
<dbReference type="RefSeq" id="WP_268978126.1">
    <property type="nucleotide sequence ID" value="NZ_AP023415.1"/>
</dbReference>
<organism evidence="1 2">
    <name type="scientific">Vescimonas fastidiosa</name>
    <dbReference type="NCBI Taxonomy" id="2714353"/>
    <lineage>
        <taxon>Bacteria</taxon>
        <taxon>Bacillati</taxon>
        <taxon>Bacillota</taxon>
        <taxon>Clostridia</taxon>
        <taxon>Eubacteriales</taxon>
        <taxon>Oscillospiraceae</taxon>
        <taxon>Vescimonas</taxon>
    </lineage>
</organism>
<sequence>MKEETMHRLNELDEQLDYVIKHVEELLANKEMNEDQKEAGHNG</sequence>
<dbReference type="AlphaFoldDB" id="A0A810PXA9"/>
<reference evidence="1" key="1">
    <citation type="submission" date="2020-09" db="EMBL/GenBank/DDBJ databases">
        <title>New species isolated from human feces.</title>
        <authorList>
            <person name="Kitahara M."/>
            <person name="Shigeno Y."/>
            <person name="Shime M."/>
            <person name="Matsumoto Y."/>
            <person name="Nakamura S."/>
            <person name="Motooka D."/>
            <person name="Fukuoka S."/>
            <person name="Nishikawa H."/>
            <person name="Benno Y."/>
        </authorList>
    </citation>
    <scope>NUCLEOTIDE SEQUENCE</scope>
    <source>
        <strain evidence="1">MM35</strain>
    </source>
</reference>
<proteinExistence type="predicted"/>
<evidence type="ECO:0000313" key="2">
    <source>
        <dbReference type="Proteomes" id="UP000681343"/>
    </source>
</evidence>
<keyword evidence="2" id="KW-1185">Reference proteome</keyword>
<protein>
    <submittedName>
        <fullName evidence="1">Uncharacterized protein</fullName>
    </submittedName>
</protein>
<dbReference type="Proteomes" id="UP000681343">
    <property type="component" value="Chromosome"/>
</dbReference>
<name>A0A810PXA9_9FIRM</name>
<evidence type="ECO:0000313" key="1">
    <source>
        <dbReference type="EMBL" id="BCK78722.1"/>
    </source>
</evidence>
<accession>A0A810PXA9</accession>
<dbReference type="KEGG" id="vfa:MM35RIKEN_09140"/>